<evidence type="ECO:0000256" key="5">
    <source>
        <dbReference type="ARBA" id="ARBA00022989"/>
    </source>
</evidence>
<feature type="transmembrane region" description="Helical" evidence="7">
    <location>
        <begin position="252"/>
        <end position="274"/>
    </location>
</feature>
<evidence type="ECO:0000256" key="7">
    <source>
        <dbReference type="RuleBase" id="RU363064"/>
    </source>
</evidence>
<keyword evidence="2 7" id="KW-0813">Transport</keyword>
<keyword evidence="3 7" id="KW-1003">Cell membrane</keyword>
<dbReference type="AlphaFoldDB" id="A0A7C2FGR4"/>
<dbReference type="EMBL" id="DSJT01000012">
    <property type="protein sequence ID" value="HEF87180.1"/>
    <property type="molecule type" value="Genomic_DNA"/>
</dbReference>
<dbReference type="NCBIfam" id="TIGR00835">
    <property type="entry name" value="agcS"/>
    <property type="match status" value="1"/>
</dbReference>
<dbReference type="PANTHER" id="PTHR30330">
    <property type="entry name" value="AGSS FAMILY TRANSPORTER, SODIUM-ALANINE"/>
    <property type="match status" value="1"/>
</dbReference>
<dbReference type="PROSITE" id="PS00873">
    <property type="entry name" value="NA_ALANINE_SYMP"/>
    <property type="match status" value="1"/>
</dbReference>
<comment type="caution">
    <text evidence="8">The sequence shown here is derived from an EMBL/GenBank/DDBJ whole genome shotgun (WGS) entry which is preliminary data.</text>
</comment>
<feature type="transmembrane region" description="Helical" evidence="7">
    <location>
        <begin position="220"/>
        <end position="240"/>
    </location>
</feature>
<accession>A0A7C2FGR4</accession>
<keyword evidence="4 7" id="KW-0812">Transmembrane</keyword>
<feature type="transmembrane region" description="Helical" evidence="7">
    <location>
        <begin position="60"/>
        <end position="81"/>
    </location>
</feature>
<feature type="transmembrane region" description="Helical" evidence="7">
    <location>
        <begin position="12"/>
        <end position="39"/>
    </location>
</feature>
<feature type="transmembrane region" description="Helical" evidence="7">
    <location>
        <begin position="307"/>
        <end position="333"/>
    </location>
</feature>
<organism evidence="8">
    <name type="scientific">Thermosphaera aggregans</name>
    <dbReference type="NCBI Taxonomy" id="54254"/>
    <lineage>
        <taxon>Archaea</taxon>
        <taxon>Thermoproteota</taxon>
        <taxon>Thermoprotei</taxon>
        <taxon>Desulfurococcales</taxon>
        <taxon>Desulfurococcaceae</taxon>
        <taxon>Thermosphaera</taxon>
    </lineage>
</organism>
<feature type="transmembrane region" description="Helical" evidence="7">
    <location>
        <begin position="189"/>
        <end position="208"/>
    </location>
</feature>
<feature type="transmembrane region" description="Helical" evidence="7">
    <location>
        <begin position="404"/>
        <end position="424"/>
    </location>
</feature>
<dbReference type="PANTHER" id="PTHR30330:SF3">
    <property type="entry name" value="TRANSCRIPTIONAL REGULATOR, LRP FAMILY"/>
    <property type="match status" value="1"/>
</dbReference>
<dbReference type="Pfam" id="PF01235">
    <property type="entry name" value="Na_Ala_symp"/>
    <property type="match status" value="1"/>
</dbReference>
<gene>
    <name evidence="8" type="ORF">ENP55_02575</name>
</gene>
<keyword evidence="6 7" id="KW-0472">Membrane</keyword>
<feature type="transmembrane region" description="Helical" evidence="7">
    <location>
        <begin position="93"/>
        <end position="117"/>
    </location>
</feature>
<keyword evidence="5 7" id="KW-1133">Transmembrane helix</keyword>
<dbReference type="GO" id="GO:0005886">
    <property type="term" value="C:plasma membrane"/>
    <property type="evidence" value="ECO:0007669"/>
    <property type="project" value="UniProtKB-SubCell"/>
</dbReference>
<name>A0A7C2FGR4_9CREN</name>
<feature type="transmembrane region" description="Helical" evidence="7">
    <location>
        <begin position="137"/>
        <end position="160"/>
    </location>
</feature>
<evidence type="ECO:0000256" key="2">
    <source>
        <dbReference type="ARBA" id="ARBA00022448"/>
    </source>
</evidence>
<comment type="similarity">
    <text evidence="7">Belongs to the alanine or glycine:cation symporter (AGCS) (TC 2.A.25) family.</text>
</comment>
<feature type="transmembrane region" description="Helical" evidence="7">
    <location>
        <begin position="436"/>
        <end position="454"/>
    </location>
</feature>
<evidence type="ECO:0000256" key="3">
    <source>
        <dbReference type="ARBA" id="ARBA00022475"/>
    </source>
</evidence>
<sequence>MDIVSLIGYINGLVWGLPAIIILAGTGLAVGILGGFYQIRKFGTAVKTMLYKGTGGRGEVKPFAIWATVMGATVGVGNIAGVSTALNMGGAGALFWMWVCAILGMGLKGVEATLGVWSRRVTPDGRIEGGTPYYIRLVPVIGPALAVLFSILTFIAAFGIGNMVQANNVALGAEYVGKLFGVETEDQIFQLRLIVGILIMFFTALVVIGGLRRIAEVANFLIPFMAAWYIIFGIGVWIKFGGNFLTGISEIFTYAFTPQAAAGGLSGWVVYSAIRYGFARGLFSNEAGLGSAPNAYAFMTIDHPGRAAFYGVFEVFMDTIVICSITGIANIVARTYIERPDLSGAALAMETFYRAYGTYAPIILGIALALFAYTTLLTWEWYGEINWTYFWVRTLRLPEKPMRFIWRILWIIPIIPAAVYGSYFETFWNFSDTANGLMAIPNLIAVAYFTPLALKLIKDFYSRQVFETGEAKK</sequence>
<dbReference type="GO" id="GO:0005283">
    <property type="term" value="F:amino acid:sodium symporter activity"/>
    <property type="evidence" value="ECO:0007669"/>
    <property type="project" value="InterPro"/>
</dbReference>
<evidence type="ECO:0000313" key="8">
    <source>
        <dbReference type="EMBL" id="HEF87180.1"/>
    </source>
</evidence>
<evidence type="ECO:0000256" key="1">
    <source>
        <dbReference type="ARBA" id="ARBA00004651"/>
    </source>
</evidence>
<reference evidence="8" key="1">
    <citation type="journal article" date="2020" name="mSystems">
        <title>Genome- and Community-Level Interaction Insights into Carbon Utilization and Element Cycling Functions of Hydrothermarchaeota in Hydrothermal Sediment.</title>
        <authorList>
            <person name="Zhou Z."/>
            <person name="Liu Y."/>
            <person name="Xu W."/>
            <person name="Pan J."/>
            <person name="Luo Z.H."/>
            <person name="Li M."/>
        </authorList>
    </citation>
    <scope>NUCLEOTIDE SEQUENCE [LARGE SCALE GENOMIC DNA]</scope>
    <source>
        <strain evidence="8">SpSt-23</strain>
    </source>
</reference>
<evidence type="ECO:0000256" key="6">
    <source>
        <dbReference type="ARBA" id="ARBA00023136"/>
    </source>
</evidence>
<dbReference type="InterPro" id="IPR001463">
    <property type="entry name" value="Na/Ala_symport"/>
</dbReference>
<keyword evidence="7" id="KW-0769">Symport</keyword>
<dbReference type="PRINTS" id="PR00175">
    <property type="entry name" value="NAALASMPORT"/>
</dbReference>
<evidence type="ECO:0000256" key="4">
    <source>
        <dbReference type="ARBA" id="ARBA00022692"/>
    </source>
</evidence>
<feature type="transmembrane region" description="Helical" evidence="7">
    <location>
        <begin position="359"/>
        <end position="383"/>
    </location>
</feature>
<proteinExistence type="inferred from homology"/>
<protein>
    <submittedName>
        <fullName evidence="8">Sodium:alanine symporter family protein</fullName>
    </submittedName>
</protein>
<comment type="subcellular location">
    <subcellularLocation>
        <location evidence="1 7">Cell membrane</location>
        <topology evidence="1 7">Multi-pass membrane protein</topology>
    </subcellularLocation>
</comment>